<dbReference type="PROSITE" id="PS50048">
    <property type="entry name" value="ZN2_CY6_FUNGAL_2"/>
    <property type="match status" value="1"/>
</dbReference>
<name>A0AA38P7X8_9AGAR</name>
<feature type="region of interest" description="Disordered" evidence="5">
    <location>
        <begin position="126"/>
        <end position="172"/>
    </location>
</feature>
<dbReference type="Proteomes" id="UP001163846">
    <property type="component" value="Unassembled WGS sequence"/>
</dbReference>
<feature type="region of interest" description="Disordered" evidence="5">
    <location>
        <begin position="877"/>
        <end position="915"/>
    </location>
</feature>
<feature type="compositionally biased region" description="Low complexity" evidence="5">
    <location>
        <begin position="126"/>
        <end position="144"/>
    </location>
</feature>
<dbReference type="GO" id="GO:0000981">
    <property type="term" value="F:DNA-binding transcription factor activity, RNA polymerase II-specific"/>
    <property type="evidence" value="ECO:0007669"/>
    <property type="project" value="InterPro"/>
</dbReference>
<feature type="region of interest" description="Disordered" evidence="5">
    <location>
        <begin position="751"/>
        <end position="840"/>
    </location>
</feature>
<gene>
    <name evidence="7" type="ORF">F5878DRAFT_620736</name>
</gene>
<dbReference type="InterPro" id="IPR050613">
    <property type="entry name" value="Sec_Metabolite_Reg"/>
</dbReference>
<comment type="subcellular location">
    <subcellularLocation>
        <location evidence="1">Nucleus</location>
    </subcellularLocation>
</comment>
<dbReference type="CDD" id="cd12148">
    <property type="entry name" value="fungal_TF_MHR"/>
    <property type="match status" value="1"/>
</dbReference>
<evidence type="ECO:0000256" key="5">
    <source>
        <dbReference type="SAM" id="MobiDB-lite"/>
    </source>
</evidence>
<protein>
    <submittedName>
        <fullName evidence="7">Fungal-specific transcription factor domain-containing protein</fullName>
    </submittedName>
</protein>
<dbReference type="GO" id="GO:0003677">
    <property type="term" value="F:DNA binding"/>
    <property type="evidence" value="ECO:0007669"/>
    <property type="project" value="InterPro"/>
</dbReference>
<evidence type="ECO:0000313" key="7">
    <source>
        <dbReference type="EMBL" id="KAJ3837997.1"/>
    </source>
</evidence>
<evidence type="ECO:0000259" key="6">
    <source>
        <dbReference type="PROSITE" id="PS50048"/>
    </source>
</evidence>
<feature type="compositionally biased region" description="Pro residues" evidence="5">
    <location>
        <begin position="819"/>
        <end position="837"/>
    </location>
</feature>
<dbReference type="SMART" id="SM00066">
    <property type="entry name" value="GAL4"/>
    <property type="match status" value="1"/>
</dbReference>
<keyword evidence="4" id="KW-0175">Coiled coil</keyword>
<feature type="compositionally biased region" description="Basic and acidic residues" evidence="5">
    <location>
        <begin position="159"/>
        <end position="171"/>
    </location>
</feature>
<dbReference type="Pfam" id="PF04082">
    <property type="entry name" value="Fungal_trans"/>
    <property type="match status" value="1"/>
</dbReference>
<feature type="compositionally biased region" description="Polar residues" evidence="5">
    <location>
        <begin position="788"/>
        <end position="800"/>
    </location>
</feature>
<dbReference type="AlphaFoldDB" id="A0AA38P7X8"/>
<dbReference type="GO" id="GO:0005634">
    <property type="term" value="C:nucleus"/>
    <property type="evidence" value="ECO:0007669"/>
    <property type="project" value="UniProtKB-SubCell"/>
</dbReference>
<keyword evidence="8" id="KW-1185">Reference proteome</keyword>
<evidence type="ECO:0000256" key="1">
    <source>
        <dbReference type="ARBA" id="ARBA00004123"/>
    </source>
</evidence>
<feature type="coiled-coil region" evidence="4">
    <location>
        <begin position="71"/>
        <end position="105"/>
    </location>
</feature>
<reference evidence="7" key="1">
    <citation type="submission" date="2022-08" db="EMBL/GenBank/DDBJ databases">
        <authorList>
            <consortium name="DOE Joint Genome Institute"/>
            <person name="Min B."/>
            <person name="Riley R."/>
            <person name="Sierra-Patev S."/>
            <person name="Naranjo-Ortiz M."/>
            <person name="Looney B."/>
            <person name="Konkel Z."/>
            <person name="Slot J.C."/>
            <person name="Sakamoto Y."/>
            <person name="Steenwyk J.L."/>
            <person name="Rokas A."/>
            <person name="Carro J."/>
            <person name="Camarero S."/>
            <person name="Ferreira P."/>
            <person name="Molpeceres G."/>
            <person name="Ruiz-Duenas F.J."/>
            <person name="Serrano A."/>
            <person name="Henrissat B."/>
            <person name="Drula E."/>
            <person name="Hughes K.W."/>
            <person name="Mata J.L."/>
            <person name="Ishikawa N.K."/>
            <person name="Vargas-Isla R."/>
            <person name="Ushijima S."/>
            <person name="Smith C.A."/>
            <person name="Ahrendt S."/>
            <person name="Andreopoulos W."/>
            <person name="He G."/>
            <person name="Labutti K."/>
            <person name="Lipzen A."/>
            <person name="Ng V."/>
            <person name="Sandor L."/>
            <person name="Barry K."/>
            <person name="Martinez A.T."/>
            <person name="Xiao Y."/>
            <person name="Gibbons J.G."/>
            <person name="Terashima K."/>
            <person name="Hibbett D.S."/>
            <person name="Grigoriev I.V."/>
        </authorList>
    </citation>
    <scope>NUCLEOTIDE SEQUENCE</scope>
    <source>
        <strain evidence="7">TFB9207</strain>
    </source>
</reference>
<dbReference type="PANTHER" id="PTHR31001:SF56">
    <property type="entry name" value="ZN(2)-C6 FUNGAL-TYPE DOMAIN-CONTAINING PROTEIN"/>
    <property type="match status" value="1"/>
</dbReference>
<feature type="compositionally biased region" description="Low complexity" evidence="5">
    <location>
        <begin position="763"/>
        <end position="786"/>
    </location>
</feature>
<evidence type="ECO:0000256" key="2">
    <source>
        <dbReference type="ARBA" id="ARBA00022723"/>
    </source>
</evidence>
<keyword evidence="2" id="KW-0479">Metal-binding</keyword>
<dbReference type="CDD" id="cd00067">
    <property type="entry name" value="GAL4"/>
    <property type="match status" value="1"/>
</dbReference>
<dbReference type="EMBL" id="MU806209">
    <property type="protein sequence ID" value="KAJ3837997.1"/>
    <property type="molecule type" value="Genomic_DNA"/>
</dbReference>
<feature type="region of interest" description="Disordered" evidence="5">
    <location>
        <begin position="661"/>
        <end position="716"/>
    </location>
</feature>
<dbReference type="SUPFAM" id="SSF57701">
    <property type="entry name" value="Zn2/Cys6 DNA-binding domain"/>
    <property type="match status" value="1"/>
</dbReference>
<dbReference type="InterPro" id="IPR007219">
    <property type="entry name" value="XnlR_reg_dom"/>
</dbReference>
<dbReference type="GO" id="GO:0006351">
    <property type="term" value="P:DNA-templated transcription"/>
    <property type="evidence" value="ECO:0007669"/>
    <property type="project" value="InterPro"/>
</dbReference>
<dbReference type="SMART" id="SM00906">
    <property type="entry name" value="Fungal_trans"/>
    <property type="match status" value="1"/>
</dbReference>
<evidence type="ECO:0000256" key="4">
    <source>
        <dbReference type="SAM" id="Coils"/>
    </source>
</evidence>
<feature type="compositionally biased region" description="Low complexity" evidence="5">
    <location>
        <begin position="673"/>
        <end position="715"/>
    </location>
</feature>
<dbReference type="PANTHER" id="PTHR31001">
    <property type="entry name" value="UNCHARACTERIZED TRANSCRIPTIONAL REGULATORY PROTEIN"/>
    <property type="match status" value="1"/>
</dbReference>
<dbReference type="InterPro" id="IPR036864">
    <property type="entry name" value="Zn2-C6_fun-type_DNA-bd_sf"/>
</dbReference>
<dbReference type="PROSITE" id="PS00463">
    <property type="entry name" value="ZN2_CY6_FUNGAL_1"/>
    <property type="match status" value="1"/>
</dbReference>
<proteinExistence type="predicted"/>
<comment type="caution">
    <text evidence="7">The sequence shown here is derived from an EMBL/GenBank/DDBJ whole genome shotgun (WGS) entry which is preliminary data.</text>
</comment>
<sequence length="1001" mass="110471">MRSTVKEKDKGTTTRRKPGRIATACAECRRLKLRCDRQVPCGKCVSRGCSSICPEGSLAAGKGNRLVLANTQQLHDRIEQLCSRIRELESALRSAQTQLSENDEHPLLRPELLELKFPHVVNVYSNPTSSVSTPPGTSSTSSPGSAPPLIPPRSSGSGRDTDTSLRTKPEDENLIDAFGTLSIRENGETHFLGQTARSEYLIRALAKPHNPSISVPSTRLSQKILDGAHVCRDETGPNCGPPLSFDRDTHELGREVFNMLPSLSEAIRLCEVYLEFGKYMYTPLPRVELFDDILSCIYRSDSFDAIRCYHSLSLLFIVFALASLFDSNLPHPVQAQEYFYLSKAALSFNPPFSHTTLKSIWCTIHIAQYLEFNDWEALGSTAGWAYVGHAVRMGTSIGFHLNSSRWNLPEEFQQRQYRLFWTVFTMDTWSSFHYGRPPSISRAYIDCPLPKDTEEFINPNGEREIGFHSWSWQFTAFMHAIMEETFGSTRPAYTTIIDFDRKIRDFPIPENLRVRCDVVEPKKELYMQRLIVMSMKENMLMHLHRAYFAQTLQDSPDDLTTHKYVASVIATYRSAWRLSKAMQIAWKHIPHLLARYHLAWSQVLSSAIVMCILVTRAPTSKMTKSSLDELDGMASLFEEAAPISRSAANILDTMRKLRRKAREVTESIQSTVSPSGTNNTNTHSSSSCSPAESSSSPSGSGSTNLSSNHSSPTSCAASFTNTADLEETQSVPLSTFELDRLGGRTHLIAACNSSKGGSGSGTGSTRPSSSRSCSDVDVGSVGSVGSNAHPSPENQFSFPGTSTHPPTHSTLKGSFDVSLPPPPPPHPQPQHQQPPTPAQNLHPTIAQDIRNIEMDVDMNFGGLESHFFDIPASFDSSFRTSPLQQQQQHQTSPGEQMYHNSLPGGDLADDNNLAPHSQYAGVRDQFTDLPVDGDNIDLAMDNMSHIVGGVGGVDAGIFGNSMFAPVPSFSGFGYPQGNNHLSFGTPLLDASWQGFIEQLGF</sequence>
<feature type="compositionally biased region" description="Low complexity" evidence="5">
    <location>
        <begin position="801"/>
        <end position="810"/>
    </location>
</feature>
<evidence type="ECO:0000256" key="3">
    <source>
        <dbReference type="ARBA" id="ARBA00023242"/>
    </source>
</evidence>
<dbReference type="Gene3D" id="4.10.240.10">
    <property type="entry name" value="Zn(2)-C6 fungal-type DNA-binding domain"/>
    <property type="match status" value="1"/>
</dbReference>
<dbReference type="GO" id="GO:0008270">
    <property type="term" value="F:zinc ion binding"/>
    <property type="evidence" value="ECO:0007669"/>
    <property type="project" value="InterPro"/>
</dbReference>
<accession>A0AA38P7X8</accession>
<dbReference type="InterPro" id="IPR001138">
    <property type="entry name" value="Zn2Cys6_DnaBD"/>
</dbReference>
<evidence type="ECO:0000313" key="8">
    <source>
        <dbReference type="Proteomes" id="UP001163846"/>
    </source>
</evidence>
<keyword evidence="3" id="KW-0539">Nucleus</keyword>
<organism evidence="7 8">
    <name type="scientific">Lentinula raphanica</name>
    <dbReference type="NCBI Taxonomy" id="153919"/>
    <lineage>
        <taxon>Eukaryota</taxon>
        <taxon>Fungi</taxon>
        <taxon>Dikarya</taxon>
        <taxon>Basidiomycota</taxon>
        <taxon>Agaricomycotina</taxon>
        <taxon>Agaricomycetes</taxon>
        <taxon>Agaricomycetidae</taxon>
        <taxon>Agaricales</taxon>
        <taxon>Marasmiineae</taxon>
        <taxon>Omphalotaceae</taxon>
        <taxon>Lentinula</taxon>
    </lineage>
</organism>
<dbReference type="Pfam" id="PF00172">
    <property type="entry name" value="Zn_clus"/>
    <property type="match status" value="1"/>
</dbReference>
<feature type="domain" description="Zn(2)-C6 fungal-type" evidence="6">
    <location>
        <begin position="24"/>
        <end position="53"/>
    </location>
</feature>